<evidence type="ECO:0000313" key="2">
    <source>
        <dbReference type="Proteomes" id="UP000563094"/>
    </source>
</evidence>
<dbReference type="AlphaFoldDB" id="A0A839GDX5"/>
<evidence type="ECO:0008006" key="3">
    <source>
        <dbReference type="Google" id="ProtNLM"/>
    </source>
</evidence>
<gene>
    <name evidence="1" type="ORF">FHS90_000430</name>
</gene>
<sequence length="135" mass="15804">MEEHWELKNAHSSISLDHVSQRDMFYIKWCGHINSEDVIQTALKYIELQKGRNCPKILNDKSEVTGDWEEANDWLEFEWLPRAVASGLKCFAMVLTRDLHDLGAALDLERRFTPECRVKLFKEPDAAQEWLDTCH</sequence>
<name>A0A839GDX5_9BACT</name>
<organism evidence="1 2">
    <name type="scientific">Rufibacter quisquiliarum</name>
    <dbReference type="NCBI Taxonomy" id="1549639"/>
    <lineage>
        <taxon>Bacteria</taxon>
        <taxon>Pseudomonadati</taxon>
        <taxon>Bacteroidota</taxon>
        <taxon>Cytophagia</taxon>
        <taxon>Cytophagales</taxon>
        <taxon>Hymenobacteraceae</taxon>
        <taxon>Rufibacter</taxon>
    </lineage>
</organism>
<comment type="caution">
    <text evidence="1">The sequence shown here is derived from an EMBL/GenBank/DDBJ whole genome shotgun (WGS) entry which is preliminary data.</text>
</comment>
<dbReference type="EMBL" id="JACJIQ010000001">
    <property type="protein sequence ID" value="MBA9075733.1"/>
    <property type="molecule type" value="Genomic_DNA"/>
</dbReference>
<proteinExistence type="predicted"/>
<dbReference type="RefSeq" id="WP_066837344.1">
    <property type="nucleotide sequence ID" value="NZ_JACJIQ010000001.1"/>
</dbReference>
<accession>A0A839GDX5</accession>
<protein>
    <recommendedName>
        <fullName evidence="3">STAS/SEC14 domain-containing protein</fullName>
    </recommendedName>
</protein>
<dbReference type="Proteomes" id="UP000563094">
    <property type="component" value="Unassembled WGS sequence"/>
</dbReference>
<evidence type="ECO:0000313" key="1">
    <source>
        <dbReference type="EMBL" id="MBA9075733.1"/>
    </source>
</evidence>
<reference evidence="1 2" key="1">
    <citation type="submission" date="2020-08" db="EMBL/GenBank/DDBJ databases">
        <title>Genomic Encyclopedia of Type Strains, Phase IV (KMG-IV): sequencing the most valuable type-strain genomes for metagenomic binning, comparative biology and taxonomic classification.</title>
        <authorList>
            <person name="Goeker M."/>
        </authorList>
    </citation>
    <scope>NUCLEOTIDE SEQUENCE [LARGE SCALE GENOMIC DNA]</scope>
    <source>
        <strain evidence="1 2">DSM 29854</strain>
    </source>
</reference>
<keyword evidence="2" id="KW-1185">Reference proteome</keyword>